<evidence type="ECO:0000256" key="1">
    <source>
        <dbReference type="ARBA" id="ARBA00005351"/>
    </source>
</evidence>
<dbReference type="InterPro" id="IPR007317">
    <property type="entry name" value="GET4"/>
</dbReference>
<comment type="similarity">
    <text evidence="1">Belongs to the GET4 family.</text>
</comment>
<dbReference type="AlphaFoldDB" id="A0A0N5BLY6"/>
<keyword evidence="2" id="KW-1185">Reference proteome</keyword>
<evidence type="ECO:0000313" key="2">
    <source>
        <dbReference type="Proteomes" id="UP000046392"/>
    </source>
</evidence>
<dbReference type="PANTHER" id="PTHR12875">
    <property type="entry name" value="GOLGI TO ER TRAFFIC PROTEIN 4 HOMOLOG"/>
    <property type="match status" value="1"/>
</dbReference>
<evidence type="ECO:0000313" key="3">
    <source>
        <dbReference type="WBParaSite" id="SPAL_0000693200.1"/>
    </source>
</evidence>
<proteinExistence type="inferred from homology"/>
<dbReference type="Pfam" id="PF04190">
    <property type="entry name" value="GET4"/>
    <property type="match status" value="1"/>
</dbReference>
<dbReference type="Gene3D" id="1.25.40.10">
    <property type="entry name" value="Tetratricopeptide repeat domain"/>
    <property type="match status" value="1"/>
</dbReference>
<organism evidence="2 3">
    <name type="scientific">Strongyloides papillosus</name>
    <name type="common">Intestinal threadworm</name>
    <dbReference type="NCBI Taxonomy" id="174720"/>
    <lineage>
        <taxon>Eukaryota</taxon>
        <taxon>Metazoa</taxon>
        <taxon>Ecdysozoa</taxon>
        <taxon>Nematoda</taxon>
        <taxon>Chromadorea</taxon>
        <taxon>Rhabditida</taxon>
        <taxon>Tylenchina</taxon>
        <taxon>Panagrolaimomorpha</taxon>
        <taxon>Strongyloidoidea</taxon>
        <taxon>Strongyloididae</taxon>
        <taxon>Strongyloides</taxon>
    </lineage>
</organism>
<dbReference type="STRING" id="174720.A0A0N5BLY6"/>
<protein>
    <submittedName>
        <fullName evidence="3">Tetratricopeptide repeat protein</fullName>
    </submittedName>
</protein>
<dbReference type="GO" id="GO:0045048">
    <property type="term" value="P:protein insertion into ER membrane"/>
    <property type="evidence" value="ECO:0007669"/>
    <property type="project" value="InterPro"/>
</dbReference>
<dbReference type="PANTHER" id="PTHR12875:SF0">
    <property type="entry name" value="GOLGI TO ER TRAFFIC PROTEIN 4 HOMOLOG"/>
    <property type="match status" value="1"/>
</dbReference>
<accession>A0A0N5BLY6</accession>
<reference evidence="3" key="1">
    <citation type="submission" date="2017-02" db="UniProtKB">
        <authorList>
            <consortium name="WormBaseParasite"/>
        </authorList>
    </citation>
    <scope>IDENTIFICATION</scope>
</reference>
<sequence>MGHQVMTIFWLVNSKRDKAEELLSFKEKLDDLGWEYVKKFGEILYISCNSTDHLRRKRYVKEKVRISPNDNFEILVSKNVVDKSINIVRDRIYETLKYDQSRVSKDFDKLSQILWSGLTRLFEKGELSSGEDLTYLYVDSLKDGKIPCDQNILANFIYLLKAVPKTVAANCLDDKNIDNRNKMIGNFINYTKVVAQTETEKHRGMEDAFITLGKQLAEEGNYVSAENQFMIGNDGKEVADMLLKITKGDTTLEYEKYLLRAIFRLLCMKKVQVASVVLKTYMTSHVLFNQQKPAYAS</sequence>
<dbReference type="Proteomes" id="UP000046392">
    <property type="component" value="Unplaced"/>
</dbReference>
<dbReference type="GO" id="GO:0005829">
    <property type="term" value="C:cytosol"/>
    <property type="evidence" value="ECO:0007669"/>
    <property type="project" value="TreeGrafter"/>
</dbReference>
<name>A0A0N5BLY6_STREA</name>
<dbReference type="InterPro" id="IPR011990">
    <property type="entry name" value="TPR-like_helical_dom_sf"/>
</dbReference>
<dbReference type="WBParaSite" id="SPAL_0000693200.1">
    <property type="protein sequence ID" value="SPAL_0000693200.1"/>
    <property type="gene ID" value="SPAL_0000693200"/>
</dbReference>